<dbReference type="GO" id="GO:0005524">
    <property type="term" value="F:ATP binding"/>
    <property type="evidence" value="ECO:0007669"/>
    <property type="project" value="UniProtKB-KW"/>
</dbReference>
<evidence type="ECO:0008006" key="7">
    <source>
        <dbReference type="Google" id="ProtNLM"/>
    </source>
</evidence>
<keyword evidence="2" id="KW-0547">Nucleotide-binding</keyword>
<name>A0A498KC08_MALDO</name>
<keyword evidence="6" id="KW-1185">Reference proteome</keyword>
<evidence type="ECO:0000256" key="2">
    <source>
        <dbReference type="ARBA" id="ARBA00022741"/>
    </source>
</evidence>
<dbReference type="SUPFAM" id="SSF56112">
    <property type="entry name" value="Protein kinase-like (PK-like)"/>
    <property type="match status" value="1"/>
</dbReference>
<keyword evidence="1" id="KW-0808">Transferase</keyword>
<evidence type="ECO:0000256" key="1">
    <source>
        <dbReference type="ARBA" id="ARBA00022679"/>
    </source>
</evidence>
<dbReference type="InterPro" id="IPR052059">
    <property type="entry name" value="CR_Ser/Thr_kinase"/>
</dbReference>
<proteinExistence type="predicted"/>
<dbReference type="Proteomes" id="UP000290289">
    <property type="component" value="Chromosome 3"/>
</dbReference>
<comment type="caution">
    <text evidence="5">The sequence shown here is derived from an EMBL/GenBank/DDBJ whole genome shotgun (WGS) entry which is preliminary data.</text>
</comment>
<reference evidence="5 6" key="1">
    <citation type="submission" date="2018-10" db="EMBL/GenBank/DDBJ databases">
        <title>A high-quality apple genome assembly.</title>
        <authorList>
            <person name="Hu J."/>
        </authorList>
    </citation>
    <scope>NUCLEOTIDE SEQUENCE [LARGE SCALE GENOMIC DNA]</scope>
    <source>
        <strain evidence="6">cv. HFTH1</strain>
        <tissue evidence="5">Young leaf</tissue>
    </source>
</reference>
<evidence type="ECO:0000313" key="6">
    <source>
        <dbReference type="Proteomes" id="UP000290289"/>
    </source>
</evidence>
<dbReference type="PANTHER" id="PTHR47973">
    <property type="entry name" value="CYSTEINE-RICH RECEPTOR-LIKE PROTEIN KINASE 3"/>
    <property type="match status" value="1"/>
</dbReference>
<evidence type="ECO:0000256" key="4">
    <source>
        <dbReference type="ARBA" id="ARBA00022840"/>
    </source>
</evidence>
<dbReference type="InterPro" id="IPR011009">
    <property type="entry name" value="Kinase-like_dom_sf"/>
</dbReference>
<organism evidence="5 6">
    <name type="scientific">Malus domestica</name>
    <name type="common">Apple</name>
    <name type="synonym">Pyrus malus</name>
    <dbReference type="NCBI Taxonomy" id="3750"/>
    <lineage>
        <taxon>Eukaryota</taxon>
        <taxon>Viridiplantae</taxon>
        <taxon>Streptophyta</taxon>
        <taxon>Embryophyta</taxon>
        <taxon>Tracheophyta</taxon>
        <taxon>Spermatophyta</taxon>
        <taxon>Magnoliopsida</taxon>
        <taxon>eudicotyledons</taxon>
        <taxon>Gunneridae</taxon>
        <taxon>Pentapetalae</taxon>
        <taxon>rosids</taxon>
        <taxon>fabids</taxon>
        <taxon>Rosales</taxon>
        <taxon>Rosaceae</taxon>
        <taxon>Amygdaloideae</taxon>
        <taxon>Maleae</taxon>
        <taxon>Malus</taxon>
    </lineage>
</organism>
<keyword evidence="4" id="KW-0067">ATP-binding</keyword>
<dbReference type="Gene3D" id="3.30.200.20">
    <property type="entry name" value="Phosphorylase Kinase, domain 1"/>
    <property type="match status" value="1"/>
</dbReference>
<dbReference type="EMBL" id="RDQH01000329">
    <property type="protein sequence ID" value="RXI04897.1"/>
    <property type="molecule type" value="Genomic_DNA"/>
</dbReference>
<keyword evidence="3" id="KW-0418">Kinase</keyword>
<dbReference type="GO" id="GO:0016301">
    <property type="term" value="F:kinase activity"/>
    <property type="evidence" value="ECO:0007669"/>
    <property type="project" value="UniProtKB-KW"/>
</dbReference>
<dbReference type="AlphaFoldDB" id="A0A498KC08"/>
<gene>
    <name evidence="5" type="ORF">DVH24_039171</name>
</gene>
<sequence length="78" mass="8585">MRCSCFGASVAERKRKSCSGSGRFGHDLNENVLENIKAFSYNELRSATDNFHPSNKIGRGGFGTVYKAKNCGKRVYCG</sequence>
<protein>
    <recommendedName>
        <fullName evidence="7">Protein kinase domain-containing protein</fullName>
    </recommendedName>
</protein>
<evidence type="ECO:0000313" key="5">
    <source>
        <dbReference type="EMBL" id="RXI04897.1"/>
    </source>
</evidence>
<accession>A0A498KC08</accession>
<dbReference type="STRING" id="3750.A0A498KC08"/>
<evidence type="ECO:0000256" key="3">
    <source>
        <dbReference type="ARBA" id="ARBA00022777"/>
    </source>
</evidence>